<keyword evidence="7" id="KW-1185">Reference proteome</keyword>
<dbReference type="PANTHER" id="PTHR12917">
    <property type="entry name" value="ASPARTYL PROTEASE DDI-RELATED"/>
    <property type="match status" value="1"/>
</dbReference>
<evidence type="ECO:0000256" key="1">
    <source>
        <dbReference type="ARBA" id="ARBA00009136"/>
    </source>
</evidence>
<evidence type="ECO:0000256" key="4">
    <source>
        <dbReference type="ARBA" id="ARBA00022801"/>
    </source>
</evidence>
<dbReference type="PANTHER" id="PTHR12917:SF1">
    <property type="entry name" value="AT13091P"/>
    <property type="match status" value="1"/>
</dbReference>
<dbReference type="Proteomes" id="UP000799776">
    <property type="component" value="Unassembled WGS sequence"/>
</dbReference>
<evidence type="ECO:0000313" key="7">
    <source>
        <dbReference type="Proteomes" id="UP000799776"/>
    </source>
</evidence>
<comment type="similarity">
    <text evidence="1">Belongs to the DDI1 family.</text>
</comment>
<accession>A0A9P4LZI6</accession>
<dbReference type="AlphaFoldDB" id="A0A9P4LZI6"/>
<evidence type="ECO:0000256" key="2">
    <source>
        <dbReference type="ARBA" id="ARBA00022670"/>
    </source>
</evidence>
<reference evidence="6" key="1">
    <citation type="journal article" date="2020" name="Stud. Mycol.">
        <title>101 Dothideomycetes genomes: a test case for predicting lifestyles and emergence of pathogens.</title>
        <authorList>
            <person name="Haridas S."/>
            <person name="Albert R."/>
            <person name="Binder M."/>
            <person name="Bloem J."/>
            <person name="Labutti K."/>
            <person name="Salamov A."/>
            <person name="Andreopoulos B."/>
            <person name="Baker S."/>
            <person name="Barry K."/>
            <person name="Bills G."/>
            <person name="Bluhm B."/>
            <person name="Cannon C."/>
            <person name="Castanera R."/>
            <person name="Culley D."/>
            <person name="Daum C."/>
            <person name="Ezra D."/>
            <person name="Gonzalez J."/>
            <person name="Henrissat B."/>
            <person name="Kuo A."/>
            <person name="Liang C."/>
            <person name="Lipzen A."/>
            <person name="Lutzoni F."/>
            <person name="Magnuson J."/>
            <person name="Mondo S."/>
            <person name="Nolan M."/>
            <person name="Ohm R."/>
            <person name="Pangilinan J."/>
            <person name="Park H.-J."/>
            <person name="Ramirez L."/>
            <person name="Alfaro M."/>
            <person name="Sun H."/>
            <person name="Tritt A."/>
            <person name="Yoshinaga Y."/>
            <person name="Zwiers L.-H."/>
            <person name="Turgeon B."/>
            <person name="Goodwin S."/>
            <person name="Spatafora J."/>
            <person name="Crous P."/>
            <person name="Grigoriev I."/>
        </authorList>
    </citation>
    <scope>NUCLEOTIDE SEQUENCE</scope>
    <source>
        <strain evidence="6">CBS 121410</strain>
    </source>
</reference>
<keyword evidence="3" id="KW-0064">Aspartyl protease</keyword>
<dbReference type="EMBL" id="ML978711">
    <property type="protein sequence ID" value="KAF2091453.1"/>
    <property type="molecule type" value="Genomic_DNA"/>
</dbReference>
<dbReference type="InterPro" id="IPR033882">
    <property type="entry name" value="DDI1_N"/>
</dbReference>
<dbReference type="Gene3D" id="3.10.20.90">
    <property type="entry name" value="Phosphatidylinositol 3-kinase Catalytic Subunit, Chain A, domain 1"/>
    <property type="match status" value="1"/>
</dbReference>
<comment type="caution">
    <text evidence="6">The sequence shown here is derived from an EMBL/GenBank/DDBJ whole genome shotgun (WGS) entry which is preliminary data.</text>
</comment>
<dbReference type="GO" id="GO:0006508">
    <property type="term" value="P:proteolysis"/>
    <property type="evidence" value="ECO:0007669"/>
    <property type="project" value="UniProtKB-KW"/>
</dbReference>
<dbReference type="SUPFAM" id="SSF54236">
    <property type="entry name" value="Ubiquitin-like"/>
    <property type="match status" value="1"/>
</dbReference>
<dbReference type="SMART" id="SM00213">
    <property type="entry name" value="UBQ"/>
    <property type="match status" value="1"/>
</dbReference>
<name>A0A9P4LZI6_9PEZI</name>
<dbReference type="PROSITE" id="PS50053">
    <property type="entry name" value="UBIQUITIN_2"/>
    <property type="match status" value="1"/>
</dbReference>
<feature type="domain" description="Ubiquitin-like" evidence="5">
    <location>
        <begin position="9"/>
        <end position="89"/>
    </location>
</feature>
<keyword evidence="4" id="KW-0378">Hydrolase</keyword>
<dbReference type="OrthoDB" id="1047367at2759"/>
<evidence type="ECO:0000313" key="6">
    <source>
        <dbReference type="EMBL" id="KAF2091453.1"/>
    </source>
</evidence>
<evidence type="ECO:0000256" key="3">
    <source>
        <dbReference type="ARBA" id="ARBA00022750"/>
    </source>
</evidence>
<evidence type="ECO:0000259" key="5">
    <source>
        <dbReference type="PROSITE" id="PS50053"/>
    </source>
</evidence>
<dbReference type="Pfam" id="PF00240">
    <property type="entry name" value="ubiquitin"/>
    <property type="match status" value="1"/>
</dbReference>
<dbReference type="CDD" id="cd01796">
    <property type="entry name" value="Ubl_Ddi1_like"/>
    <property type="match status" value="1"/>
</dbReference>
<sequence length="219" mass="24869">MTLKKPPRITISINAPGEPADQELLTLDLPPGLAVQDLKGFVQAETQFPAQFQQFYLNGQPLVGDTQTLEQAGIQDGEMLAMLIRRPQAPAAARGGRSSAVQQLRERMNNDQAGRIETTRQRILNEPNALYQLQNGQPELAAAIQDPARWREEWTKVERQQEEAQREHERQAQLLNENPFDVEAQAKIEELIRHSNVMDNIQSALETNPERFYQSSEFD</sequence>
<dbReference type="InterPro" id="IPR029071">
    <property type="entry name" value="Ubiquitin-like_domsf"/>
</dbReference>
<organism evidence="6 7">
    <name type="scientific">Saccharata proteae CBS 121410</name>
    <dbReference type="NCBI Taxonomy" id="1314787"/>
    <lineage>
        <taxon>Eukaryota</taxon>
        <taxon>Fungi</taxon>
        <taxon>Dikarya</taxon>
        <taxon>Ascomycota</taxon>
        <taxon>Pezizomycotina</taxon>
        <taxon>Dothideomycetes</taxon>
        <taxon>Dothideomycetes incertae sedis</taxon>
        <taxon>Botryosphaeriales</taxon>
        <taxon>Saccharataceae</taxon>
        <taxon>Saccharata</taxon>
    </lineage>
</organism>
<dbReference type="GO" id="GO:0004190">
    <property type="term" value="F:aspartic-type endopeptidase activity"/>
    <property type="evidence" value="ECO:0007669"/>
    <property type="project" value="UniProtKB-KW"/>
</dbReference>
<proteinExistence type="inferred from homology"/>
<gene>
    <name evidence="6" type="ORF">K490DRAFT_52665</name>
</gene>
<protein>
    <recommendedName>
        <fullName evidence="5">Ubiquitin-like domain-containing protein</fullName>
    </recommendedName>
</protein>
<dbReference type="InterPro" id="IPR000626">
    <property type="entry name" value="Ubiquitin-like_dom"/>
</dbReference>
<keyword evidence="2" id="KW-0645">Protease</keyword>